<dbReference type="Gene3D" id="3.30.1200.10">
    <property type="entry name" value="YggU-like"/>
    <property type="match status" value="1"/>
</dbReference>
<dbReference type="Pfam" id="PF02594">
    <property type="entry name" value="DUF167"/>
    <property type="match status" value="1"/>
</dbReference>
<gene>
    <name evidence="2" type="ORF">COV31_00825</name>
</gene>
<dbReference type="EMBL" id="PCXO01000005">
    <property type="protein sequence ID" value="PIR41400.1"/>
    <property type="molecule type" value="Genomic_DNA"/>
</dbReference>
<dbReference type="GO" id="GO:0005737">
    <property type="term" value="C:cytoplasm"/>
    <property type="evidence" value="ECO:0007669"/>
    <property type="project" value="TreeGrafter"/>
</dbReference>
<evidence type="ECO:0000256" key="1">
    <source>
        <dbReference type="ARBA" id="ARBA00010364"/>
    </source>
</evidence>
<name>A0A2H0R4K5_9BACT</name>
<reference evidence="2 3" key="1">
    <citation type="submission" date="2017-09" db="EMBL/GenBank/DDBJ databases">
        <title>Depth-based differentiation of microbial function through sediment-hosted aquifers and enrichment of novel symbionts in the deep terrestrial subsurface.</title>
        <authorList>
            <person name="Probst A.J."/>
            <person name="Ladd B."/>
            <person name="Jarett J.K."/>
            <person name="Geller-Mcgrath D.E."/>
            <person name="Sieber C.M."/>
            <person name="Emerson J.B."/>
            <person name="Anantharaman K."/>
            <person name="Thomas B.C."/>
            <person name="Malmstrom R."/>
            <person name="Stieglmeier M."/>
            <person name="Klingl A."/>
            <person name="Woyke T."/>
            <person name="Ryan C.M."/>
            <person name="Banfield J.F."/>
        </authorList>
    </citation>
    <scope>NUCLEOTIDE SEQUENCE [LARGE SCALE GENOMIC DNA]</scope>
    <source>
        <strain evidence="2">CG10_big_fil_rev_8_21_14_0_10_46_23</strain>
    </source>
</reference>
<dbReference type="SMART" id="SM01152">
    <property type="entry name" value="DUF167"/>
    <property type="match status" value="1"/>
</dbReference>
<dbReference type="PANTHER" id="PTHR13420">
    <property type="entry name" value="UPF0235 PROTEIN C15ORF40"/>
    <property type="match status" value="1"/>
</dbReference>
<dbReference type="Proteomes" id="UP000230232">
    <property type="component" value="Unassembled WGS sequence"/>
</dbReference>
<proteinExistence type="inferred from homology"/>
<dbReference type="AlphaFoldDB" id="A0A2H0R4K5"/>
<evidence type="ECO:0000313" key="3">
    <source>
        <dbReference type="Proteomes" id="UP000230232"/>
    </source>
</evidence>
<dbReference type="SUPFAM" id="SSF69786">
    <property type="entry name" value="YggU-like"/>
    <property type="match status" value="1"/>
</dbReference>
<sequence>MKFEVLLKPGSSRRAIIQASAGYEAWVHGRPNNNQANEELLELLSEFFGVSKSRIKIVRGLTSRRKIIEIS</sequence>
<organism evidence="2 3">
    <name type="scientific">Candidatus Yanofskybacteria bacterium CG10_big_fil_rev_8_21_14_0_10_46_23</name>
    <dbReference type="NCBI Taxonomy" id="1975098"/>
    <lineage>
        <taxon>Bacteria</taxon>
        <taxon>Candidatus Yanofskyibacteriota</taxon>
    </lineage>
</organism>
<dbReference type="InterPro" id="IPR003746">
    <property type="entry name" value="DUF167"/>
</dbReference>
<comment type="similarity">
    <text evidence="1">Belongs to the UPF0235 family.</text>
</comment>
<dbReference type="NCBIfam" id="TIGR00251">
    <property type="entry name" value="DUF167 family protein"/>
    <property type="match status" value="1"/>
</dbReference>
<evidence type="ECO:0000313" key="2">
    <source>
        <dbReference type="EMBL" id="PIR41400.1"/>
    </source>
</evidence>
<protein>
    <submittedName>
        <fullName evidence="2">Uncharacterized protein</fullName>
    </submittedName>
</protein>
<comment type="caution">
    <text evidence="2">The sequence shown here is derived from an EMBL/GenBank/DDBJ whole genome shotgun (WGS) entry which is preliminary data.</text>
</comment>
<dbReference type="InterPro" id="IPR036591">
    <property type="entry name" value="YggU-like_sf"/>
</dbReference>
<accession>A0A2H0R4K5</accession>
<dbReference type="PANTHER" id="PTHR13420:SF7">
    <property type="entry name" value="UPF0235 PROTEIN C15ORF40"/>
    <property type="match status" value="1"/>
</dbReference>